<feature type="transmembrane region" description="Helical" evidence="1">
    <location>
        <begin position="95"/>
        <end position="114"/>
    </location>
</feature>
<dbReference type="KEGG" id="mefw:F1737_11500"/>
<keyword evidence="1" id="KW-1133">Transmembrane helix</keyword>
<dbReference type="AlphaFoldDB" id="A0AA97FGZ8"/>
<feature type="transmembrane region" description="Helical" evidence="1">
    <location>
        <begin position="20"/>
        <end position="47"/>
    </location>
</feature>
<evidence type="ECO:0000313" key="3">
    <source>
        <dbReference type="Proteomes" id="UP001301797"/>
    </source>
</evidence>
<evidence type="ECO:0000313" key="2">
    <source>
        <dbReference type="EMBL" id="WOF17256.1"/>
    </source>
</evidence>
<reference evidence="2 3" key="1">
    <citation type="submission" date="2019-09" db="EMBL/GenBank/DDBJ databases">
        <title>The complete genome of Methanoplanus sp. FWC-SCC4.</title>
        <authorList>
            <person name="Chen S.-C."/>
            <person name="Zhou Y.-Z."/>
            <person name="Lai M.-C."/>
        </authorList>
    </citation>
    <scope>NUCLEOTIDE SEQUENCE [LARGE SCALE GENOMIC DNA]</scope>
    <source>
        <strain evidence="2 3">FWC-SCC4</strain>
    </source>
</reference>
<organism evidence="2 3">
    <name type="scientific">Methanochimaera problematica</name>
    <dbReference type="NCBI Taxonomy" id="2609417"/>
    <lineage>
        <taxon>Archaea</taxon>
        <taxon>Methanobacteriati</taxon>
        <taxon>Methanobacteriota</taxon>
        <taxon>Stenosarchaea group</taxon>
        <taxon>Methanomicrobia</taxon>
        <taxon>Methanomicrobiales</taxon>
        <taxon>Methanomicrobiaceae</taxon>
        <taxon>Methanochimaera</taxon>
    </lineage>
</organism>
<protein>
    <submittedName>
        <fullName evidence="2">Uncharacterized protein</fullName>
    </submittedName>
</protein>
<evidence type="ECO:0000256" key="1">
    <source>
        <dbReference type="SAM" id="Phobius"/>
    </source>
</evidence>
<dbReference type="GeneID" id="85230804"/>
<name>A0AA97FGZ8_9EURY</name>
<sequence length="213" mass="23216">MNCNPESVLKIYSPVMASAGYFLIIAMFLGGPVITVPLAFLAALGTILFMDYMKEKSRFWWAGIFYPLLLILIIIIEIFSLASSGPMYGPGMTPGRLRGILFFLIAPVSLFFFLGMTQEFRKVMRVPLLFAVIISIFMLVPVYDEISNAYFPSHDGAIIASDVTAGFIILIMCGVCGLPLLGISGIIMGLKLSKIISSDLCPKKPEETAALPG</sequence>
<gene>
    <name evidence="2" type="ORF">F1737_11500</name>
</gene>
<feature type="transmembrane region" description="Helical" evidence="1">
    <location>
        <begin position="163"/>
        <end position="190"/>
    </location>
</feature>
<accession>A0AA97FGZ8</accession>
<feature type="transmembrane region" description="Helical" evidence="1">
    <location>
        <begin position="126"/>
        <end position="143"/>
    </location>
</feature>
<dbReference type="RefSeq" id="WP_317136720.1">
    <property type="nucleotide sequence ID" value="NZ_CP043875.1"/>
</dbReference>
<feature type="transmembrane region" description="Helical" evidence="1">
    <location>
        <begin position="59"/>
        <end position="83"/>
    </location>
</feature>
<keyword evidence="3" id="KW-1185">Reference proteome</keyword>
<proteinExistence type="predicted"/>
<dbReference type="EMBL" id="CP043875">
    <property type="protein sequence ID" value="WOF17256.1"/>
    <property type="molecule type" value="Genomic_DNA"/>
</dbReference>
<keyword evidence="1" id="KW-0472">Membrane</keyword>
<keyword evidence="1" id="KW-0812">Transmembrane</keyword>
<dbReference type="Proteomes" id="UP001301797">
    <property type="component" value="Chromosome"/>
</dbReference>